<dbReference type="Pfam" id="PF00383">
    <property type="entry name" value="dCMP_cyt_deam_1"/>
    <property type="match status" value="1"/>
</dbReference>
<dbReference type="Proteomes" id="UP000321034">
    <property type="component" value="Unassembled WGS sequence"/>
</dbReference>
<dbReference type="InterPro" id="IPR050202">
    <property type="entry name" value="Cyt/Deoxycyt_deaminase"/>
</dbReference>
<comment type="caution">
    <text evidence="3">The sequence shown here is derived from an EMBL/GenBank/DDBJ whole genome shotgun (WGS) entry which is preliminary data.</text>
</comment>
<dbReference type="OrthoDB" id="9795347at2"/>
<protein>
    <submittedName>
        <fullName evidence="3">Cytidine deaminase</fullName>
    </submittedName>
</protein>
<reference evidence="3 4" key="1">
    <citation type="submission" date="2019-08" db="EMBL/GenBank/DDBJ databases">
        <authorList>
            <person name="Dong K."/>
        </authorList>
    </citation>
    <scope>NUCLEOTIDE SEQUENCE [LARGE SCALE GENOMIC DNA]</scope>
    <source>
        <strain evidence="3 4">JCM14558</strain>
    </source>
</reference>
<name>A0A5C8I035_9MICO</name>
<evidence type="ECO:0000313" key="3">
    <source>
        <dbReference type="EMBL" id="TXK10536.1"/>
    </source>
</evidence>
<dbReference type="PANTHER" id="PTHR11644">
    <property type="entry name" value="CYTIDINE DEAMINASE"/>
    <property type="match status" value="1"/>
</dbReference>
<proteinExistence type="inferred from homology"/>
<dbReference type="GO" id="GO:0008270">
    <property type="term" value="F:zinc ion binding"/>
    <property type="evidence" value="ECO:0007669"/>
    <property type="project" value="TreeGrafter"/>
</dbReference>
<evidence type="ECO:0000256" key="1">
    <source>
        <dbReference type="ARBA" id="ARBA00006576"/>
    </source>
</evidence>
<dbReference type="InterPro" id="IPR016193">
    <property type="entry name" value="Cytidine_deaminase-like"/>
</dbReference>
<dbReference type="GO" id="GO:0072527">
    <property type="term" value="P:pyrimidine-containing compound metabolic process"/>
    <property type="evidence" value="ECO:0007669"/>
    <property type="project" value="UniProtKB-ARBA"/>
</dbReference>
<comment type="similarity">
    <text evidence="1">Belongs to the cytidine and deoxycytidylate deaminase family.</text>
</comment>
<dbReference type="Gene3D" id="3.40.140.10">
    <property type="entry name" value="Cytidine Deaminase, domain 2"/>
    <property type="match status" value="1"/>
</dbReference>
<gene>
    <name evidence="3" type="ORF">FVP77_14530</name>
</gene>
<dbReference type="AlphaFoldDB" id="A0A5C8I035"/>
<keyword evidence="4" id="KW-1185">Reference proteome</keyword>
<dbReference type="GO" id="GO:0055086">
    <property type="term" value="P:nucleobase-containing small molecule metabolic process"/>
    <property type="evidence" value="ECO:0007669"/>
    <property type="project" value="UniProtKB-ARBA"/>
</dbReference>
<organism evidence="3 4">
    <name type="scientific">Microbacterium hatanonis</name>
    <dbReference type="NCBI Taxonomy" id="404366"/>
    <lineage>
        <taxon>Bacteria</taxon>
        <taxon>Bacillati</taxon>
        <taxon>Actinomycetota</taxon>
        <taxon>Actinomycetes</taxon>
        <taxon>Micrococcales</taxon>
        <taxon>Microbacteriaceae</taxon>
        <taxon>Microbacterium</taxon>
    </lineage>
</organism>
<accession>A0A5C8I035</accession>
<dbReference type="GO" id="GO:0004126">
    <property type="term" value="F:cytidine deaminase activity"/>
    <property type="evidence" value="ECO:0007669"/>
    <property type="project" value="TreeGrafter"/>
</dbReference>
<dbReference type="CDD" id="cd01283">
    <property type="entry name" value="cytidine_deaminase"/>
    <property type="match status" value="1"/>
</dbReference>
<dbReference type="SUPFAM" id="SSF53927">
    <property type="entry name" value="Cytidine deaminase-like"/>
    <property type="match status" value="1"/>
</dbReference>
<dbReference type="InterPro" id="IPR002125">
    <property type="entry name" value="CMP_dCMP_dom"/>
</dbReference>
<dbReference type="PANTHER" id="PTHR11644:SF2">
    <property type="entry name" value="CYTIDINE DEAMINASE"/>
    <property type="match status" value="1"/>
</dbReference>
<feature type="domain" description="CMP/dCMP-type deaminase" evidence="2">
    <location>
        <begin position="6"/>
        <end position="99"/>
    </location>
</feature>
<sequence>MGEGDAELLTVAAELLGAVYREGRHEVVAALRVGDGSIVTGVHVDGSARRSAVCAEGVAAGNAIARGSAVVAAVSVLRRPSGTEHVIEPCGVCAEMLSDYWPDARVWVTDGDEIVPTTFAALLPAKRRRLW</sequence>
<evidence type="ECO:0000313" key="4">
    <source>
        <dbReference type="Proteomes" id="UP000321034"/>
    </source>
</evidence>
<evidence type="ECO:0000259" key="2">
    <source>
        <dbReference type="Pfam" id="PF00383"/>
    </source>
</evidence>
<dbReference type="GO" id="GO:0005829">
    <property type="term" value="C:cytosol"/>
    <property type="evidence" value="ECO:0007669"/>
    <property type="project" value="TreeGrafter"/>
</dbReference>
<dbReference type="EMBL" id="VRSV01000002">
    <property type="protein sequence ID" value="TXK10536.1"/>
    <property type="molecule type" value="Genomic_DNA"/>
</dbReference>